<dbReference type="PRINTS" id="PR00359">
    <property type="entry name" value="BP450"/>
</dbReference>
<dbReference type="Proteomes" id="UP001049518">
    <property type="component" value="Chromosome"/>
</dbReference>
<evidence type="ECO:0000313" key="3">
    <source>
        <dbReference type="EMBL" id="QXJ25128.1"/>
    </source>
</evidence>
<gene>
    <name evidence="3" type="ORF">AGRA3207_006578</name>
</gene>
<name>A0ABX8R2P6_9ACTN</name>
<dbReference type="InterPro" id="IPR002397">
    <property type="entry name" value="Cyt_P450_B"/>
</dbReference>
<comment type="similarity">
    <text evidence="1 2">Belongs to the cytochrome P450 family.</text>
</comment>
<keyword evidence="2" id="KW-0349">Heme</keyword>
<dbReference type="Gene3D" id="1.10.630.10">
    <property type="entry name" value="Cytochrome P450"/>
    <property type="match status" value="1"/>
</dbReference>
<dbReference type="InterPro" id="IPR001128">
    <property type="entry name" value="Cyt_P450"/>
</dbReference>
<keyword evidence="2" id="KW-0479">Metal-binding</keyword>
<keyword evidence="2" id="KW-0560">Oxidoreductase</keyword>
<keyword evidence="2" id="KW-0408">Iron</keyword>
<keyword evidence="2" id="KW-0503">Monooxygenase</keyword>
<evidence type="ECO:0000256" key="2">
    <source>
        <dbReference type="RuleBase" id="RU000461"/>
    </source>
</evidence>
<protein>
    <submittedName>
        <fullName evidence="3">Cytochrome P450</fullName>
    </submittedName>
</protein>
<organism evidence="3 4">
    <name type="scientific">Actinomadura graeca</name>
    <dbReference type="NCBI Taxonomy" id="2750812"/>
    <lineage>
        <taxon>Bacteria</taxon>
        <taxon>Bacillati</taxon>
        <taxon>Actinomycetota</taxon>
        <taxon>Actinomycetes</taxon>
        <taxon>Streptosporangiales</taxon>
        <taxon>Thermomonosporaceae</taxon>
        <taxon>Actinomadura</taxon>
    </lineage>
</organism>
<dbReference type="InterPro" id="IPR017972">
    <property type="entry name" value="Cyt_P450_CS"/>
</dbReference>
<accession>A0ABX8R2P6</accession>
<dbReference type="Pfam" id="PF00067">
    <property type="entry name" value="p450"/>
    <property type="match status" value="1"/>
</dbReference>
<sequence>MQADEPPGDLALTGDDTDALDLRTFNPFGPHIGSAYRFLEKARAQEPIFFSEALQSWCVTRYDDIKQIAADPKTFSSSDSFPRPVGLPDEAQRAADLLFDNTIVTVGDPPRHTDVRRIVHKGFKPGAIAAFEPSIREIIARNVDRLPSSGAFDLVSEFSDVVPLEVVMHVTGFPSSEHDQLRRWITHEMALFAGTAGLGESELIVHGRGFTEAMAYLRDLVETRRAQPGDDLMSVMILGDPHGRVLTPDEIAAQTIGLIAAGWETTGNAITNIVRALLEHPSRWAALVRGDVAADQVVAEGLRFDTSVFGLFRTATRETTVGEVTFAKGDRLFLFYASANHDADHFSSPGEFRLDRANAKQHLSFGHGIHNCIGAPLARLELEIALELLAGRYPGLHLEDGERPPVYRPFSQFKGPATLRVVP</sequence>
<dbReference type="EMBL" id="CP059572">
    <property type="protein sequence ID" value="QXJ25128.1"/>
    <property type="molecule type" value="Genomic_DNA"/>
</dbReference>
<dbReference type="PANTHER" id="PTHR46696">
    <property type="entry name" value="P450, PUTATIVE (EUROFUNG)-RELATED"/>
    <property type="match status" value="1"/>
</dbReference>
<dbReference type="SUPFAM" id="SSF48264">
    <property type="entry name" value="Cytochrome P450"/>
    <property type="match status" value="1"/>
</dbReference>
<evidence type="ECO:0000313" key="4">
    <source>
        <dbReference type="Proteomes" id="UP001049518"/>
    </source>
</evidence>
<dbReference type="RefSeq" id="WP_231331035.1">
    <property type="nucleotide sequence ID" value="NZ_CP059572.1"/>
</dbReference>
<dbReference type="InterPro" id="IPR036396">
    <property type="entry name" value="Cyt_P450_sf"/>
</dbReference>
<dbReference type="PROSITE" id="PS00086">
    <property type="entry name" value="CYTOCHROME_P450"/>
    <property type="match status" value="1"/>
</dbReference>
<keyword evidence="4" id="KW-1185">Reference proteome</keyword>
<evidence type="ECO:0000256" key="1">
    <source>
        <dbReference type="ARBA" id="ARBA00010617"/>
    </source>
</evidence>
<reference evidence="3" key="1">
    <citation type="submission" date="2020-07" db="EMBL/GenBank/DDBJ databases">
        <authorList>
            <person name="Tarantini F.S."/>
            <person name="Hong K.W."/>
            <person name="Chan K.G."/>
        </authorList>
    </citation>
    <scope>NUCLEOTIDE SEQUENCE</scope>
    <source>
        <strain evidence="3">32-07</strain>
    </source>
</reference>
<proteinExistence type="inferred from homology"/>
<dbReference type="PANTHER" id="PTHR46696:SF1">
    <property type="entry name" value="CYTOCHROME P450 YJIB-RELATED"/>
    <property type="match status" value="1"/>
</dbReference>